<evidence type="ECO:0000313" key="1">
    <source>
        <dbReference type="EMBL" id="MBF8150022.1"/>
    </source>
</evidence>
<protein>
    <recommendedName>
        <fullName evidence="3">DUF4831 family protein</fullName>
    </recommendedName>
</protein>
<comment type="caution">
    <text evidence="1">The sequence shown here is derived from an EMBL/GenBank/DDBJ whole genome shotgun (WGS) entry which is preliminary data.</text>
</comment>
<reference evidence="1 2" key="1">
    <citation type="submission" date="2020-11" db="EMBL/GenBank/DDBJ databases">
        <title>Winogradskyella marina sp. nov., isolated from marine sediment.</title>
        <authorList>
            <person name="Bo J."/>
            <person name="Wang S."/>
            <person name="Song X."/>
            <person name="Du Z."/>
        </authorList>
    </citation>
    <scope>NUCLEOTIDE SEQUENCE [LARGE SCALE GENOMIC DNA]</scope>
    <source>
        <strain evidence="1 2">F6397</strain>
    </source>
</reference>
<gene>
    <name evidence="1" type="ORF">ITJ86_08955</name>
</gene>
<name>A0ABS0EHU0_9FLAO</name>
<proteinExistence type="predicted"/>
<dbReference type="RefSeq" id="WP_195871294.1">
    <property type="nucleotide sequence ID" value="NZ_JADOET010000006.1"/>
</dbReference>
<organism evidence="1 2">
    <name type="scientific">Winogradskyella marina</name>
    <dbReference type="NCBI Taxonomy" id="2785530"/>
    <lineage>
        <taxon>Bacteria</taxon>
        <taxon>Pseudomonadati</taxon>
        <taxon>Bacteroidota</taxon>
        <taxon>Flavobacteriia</taxon>
        <taxon>Flavobacteriales</taxon>
        <taxon>Flavobacteriaceae</taxon>
        <taxon>Winogradskyella</taxon>
    </lineage>
</organism>
<accession>A0ABS0EHU0</accession>
<evidence type="ECO:0008006" key="3">
    <source>
        <dbReference type="Google" id="ProtNLM"/>
    </source>
</evidence>
<evidence type="ECO:0000313" key="2">
    <source>
        <dbReference type="Proteomes" id="UP000611215"/>
    </source>
</evidence>
<keyword evidence="2" id="KW-1185">Reference proteome</keyword>
<sequence>MKNSLLYIVLILVLCSSCSKKTYSALYQDNLVLEPNDTKYYLPKNLLKFEIIYTLNEPRYQKGDVNRVLKVQPTKITIEDPIVITKLSVPDTSRVFVIQGKQLSDARFVDMELDSENAALEKITNTSVENKGSKTHDYSLFTTSHLETKMYDAVTELKNKLPEIVSKKEAERSLKTMSFYKSQLKILNEDFQPYIKQYKVKYTVVIDPLQLYYEDGNWSSIEGDNIYHSIFPEHIFEDKGDLTDIVTVKITKPKRSSLDELLNKEPVEGIIYRNNSPLNIEIALNDYTISKETFSLTQSETFKTISAKRFETEEPTSILLFKPKSSTNVADAIPDFLESVEFLDFDSDKISEVSQTAIKNKYEEKLKSIDSLIQSLKAHKATL</sequence>
<dbReference type="EMBL" id="JADOET010000006">
    <property type="protein sequence ID" value="MBF8150022.1"/>
    <property type="molecule type" value="Genomic_DNA"/>
</dbReference>
<dbReference type="Proteomes" id="UP000611215">
    <property type="component" value="Unassembled WGS sequence"/>
</dbReference>